<keyword evidence="4" id="KW-0125">Carotenoid biosynthesis</keyword>
<dbReference type="Pfam" id="PF18916">
    <property type="entry name" value="Lycopene_cyc"/>
    <property type="match status" value="2"/>
</dbReference>
<evidence type="ECO:0000259" key="9">
    <source>
        <dbReference type="Pfam" id="PF18916"/>
    </source>
</evidence>
<dbReference type="NCBIfam" id="TIGR03462">
    <property type="entry name" value="CarR_dom_SF"/>
    <property type="match status" value="2"/>
</dbReference>
<comment type="subcellular location">
    <subcellularLocation>
        <location evidence="1">Membrane</location>
        <topology evidence="1">Multi-pass membrane protein</topology>
    </subcellularLocation>
</comment>
<name>A0A0E9MZ08_9BACT</name>
<evidence type="ECO:0000313" key="11">
    <source>
        <dbReference type="Proteomes" id="UP000033121"/>
    </source>
</evidence>
<evidence type="ECO:0000256" key="5">
    <source>
        <dbReference type="ARBA" id="ARBA00022989"/>
    </source>
</evidence>
<keyword evidence="3 8" id="KW-0812">Transmembrane</keyword>
<feature type="transmembrane region" description="Helical" evidence="8">
    <location>
        <begin position="34"/>
        <end position="53"/>
    </location>
</feature>
<feature type="domain" description="Lycopene cyclase" evidence="9">
    <location>
        <begin position="5"/>
        <end position="95"/>
    </location>
</feature>
<dbReference type="OrthoDB" id="5195186at2"/>
<keyword evidence="11" id="KW-1185">Reference proteome</keyword>
<organism evidence="10 11">
    <name type="scientific">Flavihumibacter petaseus NBRC 106054</name>
    <dbReference type="NCBI Taxonomy" id="1220578"/>
    <lineage>
        <taxon>Bacteria</taxon>
        <taxon>Pseudomonadati</taxon>
        <taxon>Bacteroidota</taxon>
        <taxon>Chitinophagia</taxon>
        <taxon>Chitinophagales</taxon>
        <taxon>Chitinophagaceae</taxon>
        <taxon>Flavihumibacter</taxon>
    </lineage>
</organism>
<gene>
    <name evidence="10" type="ORF">FPE01S_01_13590</name>
</gene>
<keyword evidence="7" id="KW-0413">Isomerase</keyword>
<feature type="transmembrane region" description="Helical" evidence="8">
    <location>
        <begin position="207"/>
        <end position="224"/>
    </location>
</feature>
<feature type="transmembrane region" description="Helical" evidence="8">
    <location>
        <begin position="6"/>
        <end position="22"/>
    </location>
</feature>
<evidence type="ECO:0000256" key="6">
    <source>
        <dbReference type="ARBA" id="ARBA00023136"/>
    </source>
</evidence>
<feature type="domain" description="Lycopene cyclase" evidence="9">
    <location>
        <begin position="131"/>
        <end position="224"/>
    </location>
</feature>
<dbReference type="AlphaFoldDB" id="A0A0E9MZ08"/>
<dbReference type="STRING" id="1220578.FPE01S_01_13590"/>
<evidence type="ECO:0000256" key="3">
    <source>
        <dbReference type="ARBA" id="ARBA00022692"/>
    </source>
</evidence>
<dbReference type="GO" id="GO:0016020">
    <property type="term" value="C:membrane"/>
    <property type="evidence" value="ECO:0007669"/>
    <property type="project" value="UniProtKB-SubCell"/>
</dbReference>
<evidence type="ECO:0000256" key="1">
    <source>
        <dbReference type="ARBA" id="ARBA00004141"/>
    </source>
</evidence>
<protein>
    <submittedName>
        <fullName evidence="10">Putative lycopene cyclase</fullName>
    </submittedName>
</protein>
<keyword evidence="5 8" id="KW-1133">Transmembrane helix</keyword>
<accession>A0A0E9MZ08</accession>
<evidence type="ECO:0000256" key="7">
    <source>
        <dbReference type="ARBA" id="ARBA00023235"/>
    </source>
</evidence>
<evidence type="ECO:0000313" key="10">
    <source>
        <dbReference type="EMBL" id="GAO42345.1"/>
    </source>
</evidence>
<comment type="pathway">
    <text evidence="2">Carotenoid biosynthesis.</text>
</comment>
<evidence type="ECO:0000256" key="4">
    <source>
        <dbReference type="ARBA" id="ARBA00022746"/>
    </source>
</evidence>
<reference evidence="10 11" key="1">
    <citation type="submission" date="2015-04" db="EMBL/GenBank/DDBJ databases">
        <title>Whole genome shotgun sequence of Flavihumibacter petaseus NBRC 106054.</title>
        <authorList>
            <person name="Miyazawa S."/>
            <person name="Hosoyama A."/>
            <person name="Hashimoto M."/>
            <person name="Noguchi M."/>
            <person name="Tsuchikane K."/>
            <person name="Ohji S."/>
            <person name="Yamazoe A."/>
            <person name="Ichikawa N."/>
            <person name="Kimura A."/>
            <person name="Fujita N."/>
        </authorList>
    </citation>
    <scope>NUCLEOTIDE SEQUENCE [LARGE SCALE GENOMIC DNA]</scope>
    <source>
        <strain evidence="10 11">NBRC 106054</strain>
    </source>
</reference>
<feature type="transmembrane region" description="Helical" evidence="8">
    <location>
        <begin position="108"/>
        <end position="126"/>
    </location>
</feature>
<evidence type="ECO:0000256" key="8">
    <source>
        <dbReference type="SAM" id="Phobius"/>
    </source>
</evidence>
<keyword evidence="6 8" id="KW-0472">Membrane</keyword>
<dbReference type="EMBL" id="BBWV01000001">
    <property type="protein sequence ID" value="GAO42345.1"/>
    <property type="molecule type" value="Genomic_DNA"/>
</dbReference>
<sequence length="230" mass="26221">MQSFTYLLVNCCAVVICLVASFDRRIQFNRLFGTFALSATVVAVPFLLWDAWFTQKGVWWFDLRYTLGITLAGLPLEEWLFFWCIPFACVFTYYCINRFFDLSRADSANNILVFASTIVLTVLALLHCRQVYTLLATGSALITLLYLHFIARQEWIARASLVYLLLMPGFLAVNGVLTGTGIPSPIVNYRPGTFLGIRIGTIPIEDVVYGYSLFLLNIYCFKYFQRKTSV</sequence>
<dbReference type="GO" id="GO:0016117">
    <property type="term" value="P:carotenoid biosynthetic process"/>
    <property type="evidence" value="ECO:0007669"/>
    <property type="project" value="UniProtKB-KW"/>
</dbReference>
<feature type="transmembrane region" description="Helical" evidence="8">
    <location>
        <begin position="79"/>
        <end position="96"/>
    </location>
</feature>
<feature type="transmembrane region" description="Helical" evidence="8">
    <location>
        <begin position="132"/>
        <end position="149"/>
    </location>
</feature>
<comment type="caution">
    <text evidence="10">The sequence shown here is derived from an EMBL/GenBank/DDBJ whole genome shotgun (WGS) entry which is preliminary data.</text>
</comment>
<dbReference type="InterPro" id="IPR017825">
    <property type="entry name" value="Lycopene_cyclase_dom"/>
</dbReference>
<dbReference type="GO" id="GO:0045436">
    <property type="term" value="F:lycopene beta cyclase activity"/>
    <property type="evidence" value="ECO:0007669"/>
    <property type="project" value="UniProtKB-ARBA"/>
</dbReference>
<dbReference type="GO" id="GO:0016872">
    <property type="term" value="F:intramolecular lyase activity"/>
    <property type="evidence" value="ECO:0007669"/>
    <property type="project" value="InterPro"/>
</dbReference>
<dbReference type="Proteomes" id="UP000033121">
    <property type="component" value="Unassembled WGS sequence"/>
</dbReference>
<feature type="transmembrane region" description="Helical" evidence="8">
    <location>
        <begin position="161"/>
        <end position="187"/>
    </location>
</feature>
<evidence type="ECO:0000256" key="2">
    <source>
        <dbReference type="ARBA" id="ARBA00004829"/>
    </source>
</evidence>
<proteinExistence type="predicted"/>